<organism evidence="1 2">
    <name type="scientific">Phialemonium atrogriseum</name>
    <dbReference type="NCBI Taxonomy" id="1093897"/>
    <lineage>
        <taxon>Eukaryota</taxon>
        <taxon>Fungi</taxon>
        <taxon>Dikarya</taxon>
        <taxon>Ascomycota</taxon>
        <taxon>Pezizomycotina</taxon>
        <taxon>Sordariomycetes</taxon>
        <taxon>Sordariomycetidae</taxon>
        <taxon>Cephalothecales</taxon>
        <taxon>Cephalothecaceae</taxon>
        <taxon>Phialemonium</taxon>
    </lineage>
</organism>
<dbReference type="RefSeq" id="XP_060283088.1">
    <property type="nucleotide sequence ID" value="XM_060433181.1"/>
</dbReference>
<keyword evidence="2" id="KW-1185">Reference proteome</keyword>
<evidence type="ECO:0000313" key="2">
    <source>
        <dbReference type="Proteomes" id="UP001244011"/>
    </source>
</evidence>
<sequence length="218" mass="24309">MASSYATNRFPVPWLLTSPRLGYPALWVLAPRSRSHPSRAGWNQLEWGLIDISLSETVILAVCSHDLTASRCKRHAQSFRACDRNVALSRGYQRDVVVSAQRGSRPPFFEIYRPGSWLIHGCSSPHCIACRSPISAIDHESESQYGCTGPFSQQDGLVGRRCAEDKWCHQSRHLVSESEASQSCMTGEGRVSSMAEIRRGHARLGEGVTRRGIKLSRR</sequence>
<comment type="caution">
    <text evidence="1">The sequence shown here is derived from an EMBL/GenBank/DDBJ whole genome shotgun (WGS) entry which is preliminary data.</text>
</comment>
<dbReference type="AlphaFoldDB" id="A0AAJ0FN81"/>
<gene>
    <name evidence="1" type="ORF">QBC33DRAFT_92071</name>
</gene>
<protein>
    <submittedName>
        <fullName evidence="1">Uncharacterized protein</fullName>
    </submittedName>
</protein>
<proteinExistence type="predicted"/>
<accession>A0AAJ0FN81</accession>
<name>A0AAJ0FN81_9PEZI</name>
<evidence type="ECO:0000313" key="1">
    <source>
        <dbReference type="EMBL" id="KAK1766875.1"/>
    </source>
</evidence>
<reference evidence="1" key="1">
    <citation type="submission" date="2023-06" db="EMBL/GenBank/DDBJ databases">
        <title>Genome-scale phylogeny and comparative genomics of the fungal order Sordariales.</title>
        <authorList>
            <consortium name="Lawrence Berkeley National Laboratory"/>
            <person name="Hensen N."/>
            <person name="Bonometti L."/>
            <person name="Westerberg I."/>
            <person name="Brannstrom I.O."/>
            <person name="Guillou S."/>
            <person name="Cros-Aarteil S."/>
            <person name="Calhoun S."/>
            <person name="Haridas S."/>
            <person name="Kuo A."/>
            <person name="Mondo S."/>
            <person name="Pangilinan J."/>
            <person name="Riley R."/>
            <person name="Labutti K."/>
            <person name="Andreopoulos B."/>
            <person name="Lipzen A."/>
            <person name="Chen C."/>
            <person name="Yanf M."/>
            <person name="Daum C."/>
            <person name="Ng V."/>
            <person name="Clum A."/>
            <person name="Steindorff A."/>
            <person name="Ohm R."/>
            <person name="Martin F."/>
            <person name="Silar P."/>
            <person name="Natvig D."/>
            <person name="Lalanne C."/>
            <person name="Gautier V."/>
            <person name="Ament-Velasquez S.L."/>
            <person name="Kruys A."/>
            <person name="Hutchinson M.I."/>
            <person name="Powell A.J."/>
            <person name="Barry K."/>
            <person name="Miller A.N."/>
            <person name="Grigoriev I.V."/>
            <person name="Debuchy R."/>
            <person name="Gladieux P."/>
            <person name="Thoren M.H."/>
            <person name="Johannesson H."/>
        </authorList>
    </citation>
    <scope>NUCLEOTIDE SEQUENCE</scope>
    <source>
        <strain evidence="1">8032-3</strain>
    </source>
</reference>
<dbReference type="Proteomes" id="UP001244011">
    <property type="component" value="Unassembled WGS sequence"/>
</dbReference>
<dbReference type="GeneID" id="85316368"/>
<dbReference type="EMBL" id="MU839010">
    <property type="protein sequence ID" value="KAK1766875.1"/>
    <property type="molecule type" value="Genomic_DNA"/>
</dbReference>